<comment type="function">
    <text evidence="6">Quinone reductase that provides resistance to thiol-specific stress caused by electrophilic quinones.</text>
</comment>
<evidence type="ECO:0000256" key="4">
    <source>
        <dbReference type="ARBA" id="ARBA00023027"/>
    </source>
</evidence>
<dbReference type="GO" id="GO:0016655">
    <property type="term" value="F:oxidoreductase activity, acting on NAD(P)H, quinone or similar compound as acceptor"/>
    <property type="evidence" value="ECO:0007669"/>
    <property type="project" value="InterPro"/>
</dbReference>
<feature type="binding site" evidence="6">
    <location>
        <position position="10"/>
    </location>
    <ligand>
        <name>FMN</name>
        <dbReference type="ChEBI" id="CHEBI:58210"/>
    </ligand>
</feature>
<dbReference type="InterPro" id="IPR003680">
    <property type="entry name" value="Flavodoxin_fold"/>
</dbReference>
<feature type="binding site" evidence="6">
    <location>
        <begin position="16"/>
        <end position="18"/>
    </location>
    <ligand>
        <name>FMN</name>
        <dbReference type="ChEBI" id="CHEBI:58210"/>
    </ligand>
</feature>
<dbReference type="GO" id="GO:0010181">
    <property type="term" value="F:FMN binding"/>
    <property type="evidence" value="ECO:0007669"/>
    <property type="project" value="UniProtKB-UniRule"/>
</dbReference>
<dbReference type="Proteomes" id="UP000248326">
    <property type="component" value="Unassembled WGS sequence"/>
</dbReference>
<organism evidence="8 9">
    <name type="scientific">Deinococcus yavapaiensis KR-236</name>
    <dbReference type="NCBI Taxonomy" id="694435"/>
    <lineage>
        <taxon>Bacteria</taxon>
        <taxon>Thermotogati</taxon>
        <taxon>Deinococcota</taxon>
        <taxon>Deinococci</taxon>
        <taxon>Deinococcales</taxon>
        <taxon>Deinococcaceae</taxon>
        <taxon>Deinococcus</taxon>
    </lineage>
</organism>
<dbReference type="PANTHER" id="PTHR43741">
    <property type="entry name" value="FMN-DEPENDENT NADH-AZOREDUCTASE 1"/>
    <property type="match status" value="1"/>
</dbReference>
<evidence type="ECO:0000313" key="9">
    <source>
        <dbReference type="Proteomes" id="UP000248326"/>
    </source>
</evidence>
<evidence type="ECO:0000313" key="8">
    <source>
        <dbReference type="EMBL" id="PYE49382.1"/>
    </source>
</evidence>
<evidence type="ECO:0000256" key="3">
    <source>
        <dbReference type="ARBA" id="ARBA00023002"/>
    </source>
</evidence>
<comment type="catalytic activity">
    <reaction evidence="6">
        <text>2 a quinone + NADH + H(+) = 2 a 1,4-benzosemiquinone + NAD(+)</text>
        <dbReference type="Rhea" id="RHEA:65952"/>
        <dbReference type="ChEBI" id="CHEBI:15378"/>
        <dbReference type="ChEBI" id="CHEBI:57540"/>
        <dbReference type="ChEBI" id="CHEBI:57945"/>
        <dbReference type="ChEBI" id="CHEBI:132124"/>
        <dbReference type="ChEBI" id="CHEBI:134225"/>
    </reaction>
</comment>
<dbReference type="PANTHER" id="PTHR43741:SF4">
    <property type="entry name" value="FMN-DEPENDENT NADH:QUINONE OXIDOREDUCTASE"/>
    <property type="match status" value="1"/>
</dbReference>
<dbReference type="AlphaFoldDB" id="A0A318S5F3"/>
<evidence type="ECO:0000256" key="2">
    <source>
        <dbReference type="ARBA" id="ARBA00022643"/>
    </source>
</evidence>
<evidence type="ECO:0000259" key="7">
    <source>
        <dbReference type="Pfam" id="PF02525"/>
    </source>
</evidence>
<protein>
    <recommendedName>
        <fullName evidence="6">FMN dependent NADH:quinone oxidoreductase</fullName>
        <ecNumber evidence="6">1.6.5.-</ecNumber>
    </recommendedName>
    <alternativeName>
        <fullName evidence="6">Azo-dye reductase</fullName>
    </alternativeName>
    <alternativeName>
        <fullName evidence="6">FMN-dependent NADH-azo compound oxidoreductase</fullName>
    </alternativeName>
    <alternativeName>
        <fullName evidence="6">FMN-dependent NADH-azoreductase</fullName>
        <ecNumber evidence="6">1.7.1.17</ecNumber>
    </alternativeName>
</protein>
<keyword evidence="1 6" id="KW-0285">Flavoprotein</keyword>
<comment type="subunit">
    <text evidence="6">Homodimer.</text>
</comment>
<comment type="caution">
    <text evidence="6">Lacks conserved residue(s) required for the propagation of feature annotation.</text>
</comment>
<feature type="binding site" evidence="6">
    <location>
        <begin position="96"/>
        <end position="99"/>
    </location>
    <ligand>
        <name>FMN</name>
        <dbReference type="ChEBI" id="CHEBI:58210"/>
    </ligand>
</feature>
<proteinExistence type="inferred from homology"/>
<gene>
    <name evidence="6" type="primary">azoR</name>
    <name evidence="8" type="ORF">DES52_12418</name>
</gene>
<dbReference type="HAMAP" id="MF_01216">
    <property type="entry name" value="Azoreductase_type1"/>
    <property type="match status" value="1"/>
</dbReference>
<accession>A0A318S5F3</accession>
<evidence type="ECO:0000256" key="6">
    <source>
        <dbReference type="HAMAP-Rule" id="MF_01216"/>
    </source>
</evidence>
<feature type="domain" description="Flavodoxin-like fold" evidence="7">
    <location>
        <begin position="3"/>
        <end position="174"/>
    </location>
</feature>
<name>A0A318S5F3_9DEIO</name>
<comment type="similarity">
    <text evidence="6">Belongs to the azoreductase type 1 family.</text>
</comment>
<dbReference type="RefSeq" id="WP_170131204.1">
    <property type="nucleotide sequence ID" value="NZ_QJSX01000024.1"/>
</dbReference>
<dbReference type="InterPro" id="IPR050104">
    <property type="entry name" value="FMN-dep_NADH:Q_OxRdtase_AzoR1"/>
</dbReference>
<dbReference type="InterPro" id="IPR029039">
    <property type="entry name" value="Flavoprotein-like_sf"/>
</dbReference>
<comment type="function">
    <text evidence="6">Also exhibits azoreductase activity. Catalyzes the reductive cleavage of the azo bond in aromatic azo compounds to the corresponding amines.</text>
</comment>
<comment type="caution">
    <text evidence="8">The sequence shown here is derived from an EMBL/GenBank/DDBJ whole genome shotgun (WGS) entry which is preliminary data.</text>
</comment>
<comment type="cofactor">
    <cofactor evidence="6">
        <name>FMN</name>
        <dbReference type="ChEBI" id="CHEBI:58210"/>
    </cofactor>
    <text evidence="6">Binds 1 FMN per subunit.</text>
</comment>
<dbReference type="SUPFAM" id="SSF52218">
    <property type="entry name" value="Flavoproteins"/>
    <property type="match status" value="1"/>
</dbReference>
<dbReference type="Gene3D" id="3.40.50.360">
    <property type="match status" value="1"/>
</dbReference>
<keyword evidence="2 6" id="KW-0288">FMN</keyword>
<keyword evidence="9" id="KW-1185">Reference proteome</keyword>
<keyword evidence="3 6" id="KW-0560">Oxidoreductase</keyword>
<dbReference type="GO" id="GO:0016652">
    <property type="term" value="F:oxidoreductase activity, acting on NAD(P)H as acceptor"/>
    <property type="evidence" value="ECO:0007669"/>
    <property type="project" value="UniProtKB-UniRule"/>
</dbReference>
<dbReference type="GO" id="GO:0009055">
    <property type="term" value="F:electron transfer activity"/>
    <property type="evidence" value="ECO:0007669"/>
    <property type="project" value="UniProtKB-UniRule"/>
</dbReference>
<evidence type="ECO:0000256" key="1">
    <source>
        <dbReference type="ARBA" id="ARBA00022630"/>
    </source>
</evidence>
<dbReference type="EC" id="1.7.1.17" evidence="6"/>
<dbReference type="EMBL" id="QJSX01000024">
    <property type="protein sequence ID" value="PYE49382.1"/>
    <property type="molecule type" value="Genomic_DNA"/>
</dbReference>
<dbReference type="InterPro" id="IPR023048">
    <property type="entry name" value="NADH:quinone_OxRdtase_FMN_depd"/>
</dbReference>
<keyword evidence="4 6" id="KW-0520">NAD</keyword>
<sequence>MATLLRVDASPRNAQSYSRQVAQTFETQWRGAHPDGRVINRDLALQQIPHLTAETIQGFFTPPAFVTDDLKRATTVSDVLLAELHAADTVLISTPMYNFCIPSSLKAWIDQVVRVHHTFEVDADGSFRGLVKGKKIVVVTASGSAYADMPLASLDFLHTYLRAVLGFIGFETSPSSRWNIRRCRNSP</sequence>
<evidence type="ECO:0000256" key="5">
    <source>
        <dbReference type="ARBA" id="ARBA00048542"/>
    </source>
</evidence>
<comment type="catalytic activity">
    <reaction evidence="5">
        <text>N,N-dimethyl-1,4-phenylenediamine + anthranilate + 2 NAD(+) = 2-(4-dimethylaminophenyl)diazenylbenzoate + 2 NADH + 2 H(+)</text>
        <dbReference type="Rhea" id="RHEA:55872"/>
        <dbReference type="ChEBI" id="CHEBI:15378"/>
        <dbReference type="ChEBI" id="CHEBI:15783"/>
        <dbReference type="ChEBI" id="CHEBI:16567"/>
        <dbReference type="ChEBI" id="CHEBI:57540"/>
        <dbReference type="ChEBI" id="CHEBI:57945"/>
        <dbReference type="ChEBI" id="CHEBI:71579"/>
        <dbReference type="EC" id="1.7.1.17"/>
    </reaction>
    <physiologicalReaction direction="right-to-left" evidence="5">
        <dbReference type="Rhea" id="RHEA:55874"/>
    </physiologicalReaction>
</comment>
<dbReference type="EC" id="1.6.5.-" evidence="6"/>
<dbReference type="Pfam" id="PF02525">
    <property type="entry name" value="Flavodoxin_2"/>
    <property type="match status" value="1"/>
</dbReference>
<reference evidence="8 9" key="1">
    <citation type="submission" date="2018-06" db="EMBL/GenBank/DDBJ databases">
        <title>Genomic Encyclopedia of Type Strains, Phase IV (KMG-IV): sequencing the most valuable type-strain genomes for metagenomic binning, comparative biology and taxonomic classification.</title>
        <authorList>
            <person name="Goeker M."/>
        </authorList>
    </citation>
    <scope>NUCLEOTIDE SEQUENCE [LARGE SCALE GENOMIC DNA]</scope>
    <source>
        <strain evidence="8 9">DSM 18048</strain>
    </source>
</reference>